<comment type="caution">
    <text evidence="11">The sequence shown here is derived from an EMBL/GenBank/DDBJ whole genome shotgun (WGS) entry which is preliminary data.</text>
</comment>
<keyword evidence="12" id="KW-1185">Reference proteome</keyword>
<dbReference type="PANTHER" id="PTHR48041">
    <property type="entry name" value="ABC TRANSPORTER G FAMILY MEMBER 28"/>
    <property type="match status" value="1"/>
</dbReference>
<dbReference type="InterPro" id="IPR003593">
    <property type="entry name" value="AAA+_ATPase"/>
</dbReference>
<sequence length="762" mass="81792">MGPSGSGKTTLMDVLAGRKSGAGSTEGEVLYGGAVAPSGTLKHLCGYVEQFDTLIGELSVDQMLMYTAEMKLPLSLGKDKKRQRVDWVITKLRLEKCRHTVIGNVLKRGISGGQAKRVNIALALISNPLVVFLDEPTSGLDSAMANEVCQILKELVKEGCTVIATVHSPTSFAFSLFDEVMMLQAGGAVVYSGMVKKVTDHFQSVGFPFPQGQGYSLPDWLVDTTSGATGDAEVKAIVDFAELWAKSPSSEAYLKAHGEELQMLKANPVDLKTLPTKGPGQLKALHTLLAYRMVKHYKDPEFLGTRFGDKIFMSFLSMTLYWGIGDKSDVQSMQSTAAVLFFFCALCGYGAAAFVPSLTLERALFFRERADGLYTGVTYYVAKFIEEAVLCTFTSLVFSLVVFFAMSLQGNFGIFFITYFLATMCGIVLAYAIAAAAPTMEAANALLPTYVTTCMYFAGFLIVFDKIPVGWAWYGWTTFLRYAWGAMMLNQFKDQDTGKLKVFNQDGQDMNILEFYKMDEGVMDSVGCCLGILAGLCALFGALGALGVTFISHVKRSFTCLVLKRIFLKGEAVALHFQADCWPSKLGEQTDGDAAVVAHLACLPDAVCSSNGVCQLGRCQCNQGFSGQACEQRARPVQLQLQDQLQQLSSRTSSSAAAAPVQDAPQDQDQEDAPVAPAPITASWLAAAAGGETPAKAKQVSLISKRARKQSMHAATGVAGVIQSMLAKAAAPSFKPTGLAALLASALPIAAPVDLIAEDADP</sequence>
<feature type="transmembrane region" description="Helical" evidence="9">
    <location>
        <begin position="445"/>
        <end position="464"/>
    </location>
</feature>
<keyword evidence="5" id="KW-0067">ATP-binding</keyword>
<feature type="transmembrane region" description="Helical" evidence="9">
    <location>
        <begin position="412"/>
        <end position="433"/>
    </location>
</feature>
<evidence type="ECO:0000256" key="4">
    <source>
        <dbReference type="ARBA" id="ARBA00022741"/>
    </source>
</evidence>
<dbReference type="AlphaFoldDB" id="A0A813E5I4"/>
<evidence type="ECO:0000256" key="6">
    <source>
        <dbReference type="ARBA" id="ARBA00022989"/>
    </source>
</evidence>
<feature type="region of interest" description="Disordered" evidence="8">
    <location>
        <begin position="652"/>
        <end position="674"/>
    </location>
</feature>
<feature type="compositionally biased region" description="Low complexity" evidence="8">
    <location>
        <begin position="652"/>
        <end position="665"/>
    </location>
</feature>
<dbReference type="InterPro" id="IPR050352">
    <property type="entry name" value="ABCG_transporters"/>
</dbReference>
<dbReference type="Pfam" id="PF19055">
    <property type="entry name" value="ABC2_membrane_7"/>
    <property type="match status" value="1"/>
</dbReference>
<dbReference type="Pfam" id="PF00005">
    <property type="entry name" value="ABC_tran"/>
    <property type="match status" value="1"/>
</dbReference>
<dbReference type="Gene3D" id="3.40.50.300">
    <property type="entry name" value="P-loop containing nucleotide triphosphate hydrolases"/>
    <property type="match status" value="1"/>
</dbReference>
<feature type="transmembrane region" description="Helical" evidence="9">
    <location>
        <begin position="336"/>
        <end position="360"/>
    </location>
</feature>
<dbReference type="SUPFAM" id="SSF52540">
    <property type="entry name" value="P-loop containing nucleoside triphosphate hydrolases"/>
    <property type="match status" value="1"/>
</dbReference>
<dbReference type="EMBL" id="CAJNNV010008027">
    <property type="protein sequence ID" value="CAE8595674.1"/>
    <property type="molecule type" value="Genomic_DNA"/>
</dbReference>
<evidence type="ECO:0000256" key="9">
    <source>
        <dbReference type="SAM" id="Phobius"/>
    </source>
</evidence>
<dbReference type="GO" id="GO:0140359">
    <property type="term" value="F:ABC-type transporter activity"/>
    <property type="evidence" value="ECO:0007669"/>
    <property type="project" value="InterPro"/>
</dbReference>
<dbReference type="InterPro" id="IPR013525">
    <property type="entry name" value="ABC2_TM"/>
</dbReference>
<evidence type="ECO:0000259" key="10">
    <source>
        <dbReference type="PROSITE" id="PS50893"/>
    </source>
</evidence>
<dbReference type="SUPFAM" id="SSF57196">
    <property type="entry name" value="EGF/Laminin"/>
    <property type="match status" value="1"/>
</dbReference>
<feature type="transmembrane region" description="Helical" evidence="9">
    <location>
        <begin position="388"/>
        <end position="406"/>
    </location>
</feature>
<dbReference type="InterPro" id="IPR027417">
    <property type="entry name" value="P-loop_NTPase"/>
</dbReference>
<dbReference type="InterPro" id="IPR003439">
    <property type="entry name" value="ABC_transporter-like_ATP-bd"/>
</dbReference>
<accession>A0A813E5I4</accession>
<comment type="subcellular location">
    <subcellularLocation>
        <location evidence="1">Membrane</location>
        <topology evidence="1">Multi-pass membrane protein</topology>
    </subcellularLocation>
</comment>
<evidence type="ECO:0000313" key="11">
    <source>
        <dbReference type="EMBL" id="CAE8595674.1"/>
    </source>
</evidence>
<dbReference type="PROSITE" id="PS00022">
    <property type="entry name" value="EGF_1"/>
    <property type="match status" value="1"/>
</dbReference>
<protein>
    <recommendedName>
        <fullName evidence="10">ABC transporter domain-containing protein</fullName>
    </recommendedName>
</protein>
<evidence type="ECO:0000256" key="1">
    <source>
        <dbReference type="ARBA" id="ARBA00004141"/>
    </source>
</evidence>
<dbReference type="InterPro" id="IPR000742">
    <property type="entry name" value="EGF"/>
</dbReference>
<dbReference type="OrthoDB" id="66620at2759"/>
<keyword evidence="7 9" id="KW-0472">Membrane</keyword>
<dbReference type="PANTHER" id="PTHR48041:SF91">
    <property type="entry name" value="ABC TRANSPORTER G FAMILY MEMBER 28"/>
    <property type="match status" value="1"/>
</dbReference>
<dbReference type="GO" id="GO:0016020">
    <property type="term" value="C:membrane"/>
    <property type="evidence" value="ECO:0007669"/>
    <property type="project" value="UniProtKB-SubCell"/>
</dbReference>
<dbReference type="InterPro" id="IPR043926">
    <property type="entry name" value="ABCG_dom"/>
</dbReference>
<dbReference type="InterPro" id="IPR017871">
    <property type="entry name" value="ABC_transporter-like_CS"/>
</dbReference>
<dbReference type="Proteomes" id="UP000654075">
    <property type="component" value="Unassembled WGS sequence"/>
</dbReference>
<dbReference type="GO" id="GO:0016887">
    <property type="term" value="F:ATP hydrolysis activity"/>
    <property type="evidence" value="ECO:0007669"/>
    <property type="project" value="InterPro"/>
</dbReference>
<dbReference type="PROSITE" id="PS50893">
    <property type="entry name" value="ABC_TRANSPORTER_2"/>
    <property type="match status" value="1"/>
</dbReference>
<dbReference type="PROSITE" id="PS00211">
    <property type="entry name" value="ABC_TRANSPORTER_1"/>
    <property type="match status" value="1"/>
</dbReference>
<dbReference type="Pfam" id="PF23106">
    <property type="entry name" value="EGF_Teneurin"/>
    <property type="match status" value="1"/>
</dbReference>
<organism evidence="11 12">
    <name type="scientific">Polarella glacialis</name>
    <name type="common">Dinoflagellate</name>
    <dbReference type="NCBI Taxonomy" id="89957"/>
    <lineage>
        <taxon>Eukaryota</taxon>
        <taxon>Sar</taxon>
        <taxon>Alveolata</taxon>
        <taxon>Dinophyceae</taxon>
        <taxon>Suessiales</taxon>
        <taxon>Suessiaceae</taxon>
        <taxon>Polarella</taxon>
    </lineage>
</organism>
<evidence type="ECO:0000256" key="2">
    <source>
        <dbReference type="ARBA" id="ARBA00022448"/>
    </source>
</evidence>
<feature type="transmembrane region" description="Helical" evidence="9">
    <location>
        <begin position="526"/>
        <end position="551"/>
    </location>
</feature>
<keyword evidence="2" id="KW-0813">Transport</keyword>
<name>A0A813E5I4_POLGL</name>
<evidence type="ECO:0000256" key="3">
    <source>
        <dbReference type="ARBA" id="ARBA00022692"/>
    </source>
</evidence>
<feature type="domain" description="ABC transporter" evidence="10">
    <location>
        <begin position="1"/>
        <end position="211"/>
    </location>
</feature>
<evidence type="ECO:0000256" key="5">
    <source>
        <dbReference type="ARBA" id="ARBA00022840"/>
    </source>
</evidence>
<evidence type="ECO:0000256" key="8">
    <source>
        <dbReference type="SAM" id="MobiDB-lite"/>
    </source>
</evidence>
<gene>
    <name evidence="11" type="ORF">PGLA1383_LOCUS14178</name>
</gene>
<feature type="transmembrane region" description="Helical" evidence="9">
    <location>
        <begin position="307"/>
        <end position="324"/>
    </location>
</feature>
<dbReference type="Pfam" id="PF01061">
    <property type="entry name" value="ABC2_membrane"/>
    <property type="match status" value="1"/>
</dbReference>
<keyword evidence="6 9" id="KW-1133">Transmembrane helix</keyword>
<reference evidence="11" key="1">
    <citation type="submission" date="2021-02" db="EMBL/GenBank/DDBJ databases">
        <authorList>
            <person name="Dougan E. K."/>
            <person name="Rhodes N."/>
            <person name="Thang M."/>
            <person name="Chan C."/>
        </authorList>
    </citation>
    <scope>NUCLEOTIDE SEQUENCE</scope>
</reference>
<dbReference type="SMART" id="SM00382">
    <property type="entry name" value="AAA"/>
    <property type="match status" value="1"/>
</dbReference>
<evidence type="ECO:0000313" key="12">
    <source>
        <dbReference type="Proteomes" id="UP000654075"/>
    </source>
</evidence>
<dbReference type="PROSITE" id="PS01186">
    <property type="entry name" value="EGF_2"/>
    <property type="match status" value="1"/>
</dbReference>
<keyword evidence="3 9" id="KW-0812">Transmembrane</keyword>
<proteinExistence type="predicted"/>
<dbReference type="GO" id="GO:0005524">
    <property type="term" value="F:ATP binding"/>
    <property type="evidence" value="ECO:0007669"/>
    <property type="project" value="UniProtKB-KW"/>
</dbReference>
<keyword evidence="4" id="KW-0547">Nucleotide-binding</keyword>
<evidence type="ECO:0000256" key="7">
    <source>
        <dbReference type="ARBA" id="ARBA00023136"/>
    </source>
</evidence>
<dbReference type="Gene3D" id="2.10.25.10">
    <property type="entry name" value="Laminin"/>
    <property type="match status" value="1"/>
</dbReference>